<name>A0ABV7Z6R6_9DEIO</name>
<dbReference type="RefSeq" id="WP_322473868.1">
    <property type="nucleotide sequence ID" value="NZ_JBHRZG010000002.1"/>
</dbReference>
<dbReference type="PANTHER" id="PTHR35010">
    <property type="entry name" value="BLL4672 PROTEIN-RELATED"/>
    <property type="match status" value="1"/>
</dbReference>
<organism evidence="2 3">
    <name type="scientific">Deinococcus rufus</name>
    <dbReference type="NCBI Taxonomy" id="2136097"/>
    <lineage>
        <taxon>Bacteria</taxon>
        <taxon>Thermotogati</taxon>
        <taxon>Deinococcota</taxon>
        <taxon>Deinococci</taxon>
        <taxon>Deinococcales</taxon>
        <taxon>Deinococcaceae</taxon>
        <taxon>Deinococcus</taxon>
    </lineage>
</organism>
<evidence type="ECO:0000313" key="3">
    <source>
        <dbReference type="Proteomes" id="UP001595803"/>
    </source>
</evidence>
<gene>
    <name evidence="2" type="ORF">ACFOSB_02900</name>
</gene>
<dbReference type="CDD" id="cd00093">
    <property type="entry name" value="HTH_XRE"/>
    <property type="match status" value="1"/>
</dbReference>
<evidence type="ECO:0000259" key="1">
    <source>
        <dbReference type="PROSITE" id="PS50943"/>
    </source>
</evidence>
<protein>
    <submittedName>
        <fullName evidence="2">Helix-turn-helix transcriptional regulator</fullName>
    </submittedName>
</protein>
<sequence length="270" mass="29538">MTTSLPAPSSFGGLLRAWRTRRRLSQEHLAAEALVSTRHLSYLETSKAAPSREMVLRLSKPLGLPLRERNQLLLAAGFAPHYAQRPLDDPALRAAREAIDTVLSGHDPNPALAVDRLWNLHAANPTAQRLMASVHAELLSAPVNVLRLSLHPLGLAPRIENYSEWRAHLLARLRREADLSPDGALHDLHRELVAFPAPPGSLRHVPDGAERPPIVIPLRLHTPAGGLNLLSTTTVFGTPLDVTLSELAIESFFPADRATAERLRVLSHGP</sequence>
<dbReference type="Gene3D" id="1.10.260.40">
    <property type="entry name" value="lambda repressor-like DNA-binding domains"/>
    <property type="match status" value="1"/>
</dbReference>
<dbReference type="EMBL" id="JBHRZG010000002">
    <property type="protein sequence ID" value="MFC3831811.1"/>
    <property type="molecule type" value="Genomic_DNA"/>
</dbReference>
<dbReference type="SMART" id="SM00530">
    <property type="entry name" value="HTH_XRE"/>
    <property type="match status" value="1"/>
</dbReference>
<dbReference type="Pfam" id="PF13560">
    <property type="entry name" value="HTH_31"/>
    <property type="match status" value="1"/>
</dbReference>
<dbReference type="InterPro" id="IPR041413">
    <property type="entry name" value="MLTR_LBD"/>
</dbReference>
<dbReference type="PROSITE" id="PS50943">
    <property type="entry name" value="HTH_CROC1"/>
    <property type="match status" value="1"/>
</dbReference>
<dbReference type="Gene3D" id="3.30.450.180">
    <property type="match status" value="1"/>
</dbReference>
<dbReference type="PANTHER" id="PTHR35010:SF4">
    <property type="entry name" value="BLL5781 PROTEIN"/>
    <property type="match status" value="1"/>
</dbReference>
<comment type="caution">
    <text evidence="2">The sequence shown here is derived from an EMBL/GenBank/DDBJ whole genome shotgun (WGS) entry which is preliminary data.</text>
</comment>
<proteinExistence type="predicted"/>
<dbReference type="InterPro" id="IPR010982">
    <property type="entry name" value="Lambda_DNA-bd_dom_sf"/>
</dbReference>
<keyword evidence="3" id="KW-1185">Reference proteome</keyword>
<dbReference type="Proteomes" id="UP001595803">
    <property type="component" value="Unassembled WGS sequence"/>
</dbReference>
<reference evidence="3" key="1">
    <citation type="journal article" date="2019" name="Int. J. Syst. Evol. Microbiol.">
        <title>The Global Catalogue of Microorganisms (GCM) 10K type strain sequencing project: providing services to taxonomists for standard genome sequencing and annotation.</title>
        <authorList>
            <consortium name="The Broad Institute Genomics Platform"/>
            <consortium name="The Broad Institute Genome Sequencing Center for Infectious Disease"/>
            <person name="Wu L."/>
            <person name="Ma J."/>
        </authorList>
    </citation>
    <scope>NUCLEOTIDE SEQUENCE [LARGE SCALE GENOMIC DNA]</scope>
    <source>
        <strain evidence="3">CCTCC AB 2017081</strain>
    </source>
</reference>
<feature type="domain" description="HTH cro/C1-type" evidence="1">
    <location>
        <begin position="15"/>
        <end position="69"/>
    </location>
</feature>
<dbReference type="SUPFAM" id="SSF47413">
    <property type="entry name" value="lambda repressor-like DNA-binding domains"/>
    <property type="match status" value="1"/>
</dbReference>
<dbReference type="InterPro" id="IPR001387">
    <property type="entry name" value="Cro/C1-type_HTH"/>
</dbReference>
<evidence type="ECO:0000313" key="2">
    <source>
        <dbReference type="EMBL" id="MFC3831811.1"/>
    </source>
</evidence>
<accession>A0ABV7Z6R6</accession>
<dbReference type="Pfam" id="PF17765">
    <property type="entry name" value="MLTR_LBD"/>
    <property type="match status" value="1"/>
</dbReference>